<dbReference type="GeneID" id="26909914"/>
<dbReference type="GeneID" id="26904082"/>
<dbReference type="RefSeq" id="XP_015652465.1">
    <property type="nucleotide sequence ID" value="XM_015809145.1"/>
</dbReference>
<dbReference type="VEuPathDB" id="TriTrypDB:LpyrH10_06_1610"/>
<dbReference type="EMBL" id="LGTL01000033">
    <property type="protein sequence ID" value="KPA73711.1"/>
    <property type="molecule type" value="Genomic_DNA"/>
</dbReference>
<evidence type="ECO:0000313" key="4">
    <source>
        <dbReference type="EMBL" id="KPA74030.1"/>
    </source>
</evidence>
<dbReference type="RefSeq" id="XP_015653934.1">
    <property type="nucleotide sequence ID" value="XM_015807395.1"/>
</dbReference>
<dbReference type="Proteomes" id="UP000037923">
    <property type="component" value="Unassembled WGS sequence"/>
</dbReference>
<evidence type="ECO:0008006" key="11">
    <source>
        <dbReference type="Google" id="ProtNLM"/>
    </source>
</evidence>
<dbReference type="GeneID" id="26909749"/>
<dbReference type="RefSeq" id="XP_015664146.1">
    <property type="nucleotide sequence ID" value="XM_015796138.1"/>
</dbReference>
<dbReference type="EMBL" id="LGTL01000031">
    <property type="protein sequence ID" value="KPA74215.1"/>
    <property type="molecule type" value="Genomic_DNA"/>
</dbReference>
<evidence type="ECO:0000313" key="6">
    <source>
        <dbReference type="EMBL" id="KPA75495.1"/>
    </source>
</evidence>
<dbReference type="EMBL" id="LGTL01000032">
    <property type="protein sequence ID" value="KPA74030.1"/>
    <property type="molecule type" value="Genomic_DNA"/>
</dbReference>
<dbReference type="GeneID" id="26904257"/>
<dbReference type="OrthoDB" id="248467at2759"/>
<reference evidence="2 10" key="1">
    <citation type="submission" date="2015-07" db="EMBL/GenBank/DDBJ databases">
        <title>High-quality genome of monoxenous trypanosomatid Leptomonas pyrrhocoris.</title>
        <authorList>
            <person name="Flegontov P."/>
            <person name="Butenko A."/>
            <person name="Firsov S."/>
            <person name="Vlcek C."/>
            <person name="Logacheva M.D."/>
            <person name="Field M."/>
            <person name="Filatov D."/>
            <person name="Flegontova O."/>
            <person name="Gerasimov E."/>
            <person name="Jackson A.P."/>
            <person name="Kelly S."/>
            <person name="Opperdoes F."/>
            <person name="O'Reilly A."/>
            <person name="Votypka J."/>
            <person name="Yurchenko V."/>
            <person name="Lukes J."/>
        </authorList>
    </citation>
    <scope>NUCLEOTIDE SEQUENCE [LARGE SCALE GENOMIC DNA]</scope>
    <source>
        <strain evidence="2">H10</strain>
    </source>
</reference>
<gene>
    <name evidence="9" type="ORF">ABB37_00081</name>
    <name evidence="7" type="ORF">ABB37_03791</name>
    <name evidence="8" type="ORF">ABB37_03966</name>
    <name evidence="6" type="ORF">ABB37_08393</name>
    <name evidence="5" type="ORF">ABB37_09466</name>
    <name evidence="3" type="ORF">ABB37_09581</name>
    <name evidence="4" type="ORF">ABB37_09585</name>
    <name evidence="2" type="ORF">ABB37_09631</name>
    <name evidence="1" type="ORF">ABB37_09904</name>
</gene>
<dbReference type="VEuPathDB" id="TriTrypDB:LpyrH10_33_0390"/>
<name>A0A0N0DQY7_LEPPY</name>
<evidence type="ECO:0000313" key="5">
    <source>
        <dbReference type="EMBL" id="KPA74215.1"/>
    </source>
</evidence>
<evidence type="ECO:0000313" key="3">
    <source>
        <dbReference type="EMBL" id="KPA74026.1"/>
    </source>
</evidence>
<evidence type="ECO:0000313" key="9">
    <source>
        <dbReference type="EMBL" id="KPA85707.1"/>
    </source>
</evidence>
<dbReference type="EMBL" id="LGTL01000024">
    <property type="protein sequence ID" value="KPA75495.1"/>
    <property type="molecule type" value="Genomic_DNA"/>
</dbReference>
<dbReference type="GeneID" id="26908677"/>
<organism evidence="2 10">
    <name type="scientific">Leptomonas pyrrhocoris</name>
    <name type="common">Firebug parasite</name>
    <dbReference type="NCBI Taxonomy" id="157538"/>
    <lineage>
        <taxon>Eukaryota</taxon>
        <taxon>Discoba</taxon>
        <taxon>Euglenozoa</taxon>
        <taxon>Kinetoplastea</taxon>
        <taxon>Metakinetoplastina</taxon>
        <taxon>Trypanosomatida</taxon>
        <taxon>Trypanosomatidae</taxon>
        <taxon>Leishmaniinae</taxon>
        <taxon>Leptomonas</taxon>
    </lineage>
</organism>
<dbReference type="RefSeq" id="XP_015660084.1">
    <property type="nucleotide sequence ID" value="XM_015801464.1"/>
</dbReference>
<dbReference type="VEuPathDB" id="TriTrypDB:LpyrH10_31_1200"/>
<evidence type="ECO:0000313" key="1">
    <source>
        <dbReference type="EMBL" id="KPA73345.1"/>
    </source>
</evidence>
<dbReference type="EMBL" id="LGTL01000001">
    <property type="protein sequence ID" value="KPA85707.1"/>
    <property type="molecule type" value="Genomic_DNA"/>
</dbReference>
<dbReference type="RefSeq" id="XP_015652150.1">
    <property type="nucleotide sequence ID" value="XM_015809214.1"/>
</dbReference>
<evidence type="ECO:0000313" key="2">
    <source>
        <dbReference type="EMBL" id="KPA73711.1"/>
    </source>
</evidence>
<dbReference type="VEuPathDB" id="TriTrypDB:LpyrH10_32_1180"/>
<keyword evidence="10" id="KW-1185">Reference proteome</keyword>
<dbReference type="VEuPathDB" id="TriTrypDB:LpyrH10_01_0810"/>
<comment type="caution">
    <text evidence="2">The sequence shown here is derived from an EMBL/GenBank/DDBJ whole genome shotgun (WGS) entry which is preliminary data.</text>
</comment>
<evidence type="ECO:0000313" key="7">
    <source>
        <dbReference type="EMBL" id="KPA81421.1"/>
    </source>
</evidence>
<dbReference type="GeneID" id="26910186"/>
<dbReference type="RefSeq" id="XP_015659860.1">
    <property type="nucleotide sequence ID" value="XM_015801240.1"/>
</dbReference>
<accession>A0A0N0DQY7</accession>
<dbReference type="InterPro" id="IPR043502">
    <property type="entry name" value="DNA/RNA_pol_sf"/>
</dbReference>
<dbReference type="VEuPathDB" id="TriTrypDB:LpyrH10_06_3360"/>
<dbReference type="RefSeq" id="XP_015651784.1">
    <property type="nucleotide sequence ID" value="XM_015809574.1"/>
</dbReference>
<evidence type="ECO:0000313" key="10">
    <source>
        <dbReference type="Proteomes" id="UP000037923"/>
    </source>
</evidence>
<dbReference type="VEuPathDB" id="TriTrypDB:LpyrH10_37_0090"/>
<protein>
    <recommendedName>
        <fullName evidence="11">Target of rapamycin (TOR) kinase 1</fullName>
    </recommendedName>
</protein>
<dbReference type="AlphaFoldDB" id="A0A0N0DQY7"/>
<dbReference type="VEuPathDB" id="TriTrypDB:LpyrH10_32_1140"/>
<dbReference type="SUPFAM" id="SSF56672">
    <property type="entry name" value="DNA/RNA polymerases"/>
    <property type="match status" value="1"/>
</dbReference>
<dbReference type="GeneID" id="26900379"/>
<proteinExistence type="predicted"/>
<dbReference type="RefSeq" id="XP_015652654.1">
    <property type="nucleotide sequence ID" value="XM_015808941.1"/>
</dbReference>
<dbReference type="EMBL" id="LGTL01000032">
    <property type="protein sequence ID" value="KPA74026.1"/>
    <property type="molecule type" value="Genomic_DNA"/>
</dbReference>
<dbReference type="GeneID" id="26909868"/>
<dbReference type="GeneID" id="26909864"/>
<dbReference type="EMBL" id="LGTL01000006">
    <property type="protein sequence ID" value="KPA81421.1"/>
    <property type="molecule type" value="Genomic_DNA"/>
</dbReference>
<dbReference type="VEuPathDB" id="TriTrypDB:LpyrH10_24_0330"/>
<sequence>MKASAKARFDELWRLLSSPEQLDPGTSPLRTIFEGDARVLMSAGVLVPASPRPTRGWFVPFSVVEEKPSGLRRRFIAWPKEKNLEDSYEADVPLGHISAYLDVVWEEGASNLDLKASFYQVPLPEEARSAFRCRLDDGTLVELARLPMGYAASPELMQLLTSALAGVPTVVDAAFACPTALKIHVWIDNVRIAGPLKAVEAWTRRVTQFARDASVTIGESEVAVASYTFVGVFFDHATHTVRLGEKTWRHLRETPPFEEMTVGDLEVFTSRAIYGAAVLGVRLFRNYMFLKFVRRQLSSLNRGKITTRSKITMTPYIRGFRV</sequence>
<dbReference type="EMBL" id="LGTL01000006">
    <property type="protein sequence ID" value="KPA81645.1"/>
    <property type="molecule type" value="Genomic_DNA"/>
</dbReference>
<dbReference type="RefSeq" id="XP_015652469.1">
    <property type="nucleotide sequence ID" value="XM_015809149.1"/>
</dbReference>
<evidence type="ECO:0000313" key="8">
    <source>
        <dbReference type="EMBL" id="KPA81645.1"/>
    </source>
</evidence>
<dbReference type="EMBL" id="LGTL01000037">
    <property type="protein sequence ID" value="KPA73345.1"/>
    <property type="molecule type" value="Genomic_DNA"/>
</dbReference>